<dbReference type="AlphaFoldDB" id="A0A381VY14"/>
<reference evidence="1" key="1">
    <citation type="submission" date="2018-05" db="EMBL/GenBank/DDBJ databases">
        <authorList>
            <person name="Lanie J.A."/>
            <person name="Ng W.-L."/>
            <person name="Kazmierczak K.M."/>
            <person name="Andrzejewski T.M."/>
            <person name="Davidsen T.M."/>
            <person name="Wayne K.J."/>
            <person name="Tettelin H."/>
            <person name="Glass J.I."/>
            <person name="Rusch D."/>
            <person name="Podicherti R."/>
            <person name="Tsui H.-C.T."/>
            <person name="Winkler M.E."/>
        </authorList>
    </citation>
    <scope>NUCLEOTIDE SEQUENCE</scope>
</reference>
<protein>
    <submittedName>
        <fullName evidence="1">Uncharacterized protein</fullName>
    </submittedName>
</protein>
<sequence length="87" mass="9498">MFGVKMAKNLFKKAKSAVKSKTKSAKKSAEKVVSSAKSSAKSHIESLSKQRRDAAVVWGMIEKGNHSDAEIKEICKEKGFDTLLGEL</sequence>
<accession>A0A381VY14</accession>
<gene>
    <name evidence="1" type="ORF">METZ01_LOCUS98033</name>
</gene>
<evidence type="ECO:0000313" key="1">
    <source>
        <dbReference type="EMBL" id="SVA45179.1"/>
    </source>
</evidence>
<organism evidence="1">
    <name type="scientific">marine metagenome</name>
    <dbReference type="NCBI Taxonomy" id="408172"/>
    <lineage>
        <taxon>unclassified sequences</taxon>
        <taxon>metagenomes</taxon>
        <taxon>ecological metagenomes</taxon>
    </lineage>
</organism>
<dbReference type="EMBL" id="UINC01010129">
    <property type="protein sequence ID" value="SVA45179.1"/>
    <property type="molecule type" value="Genomic_DNA"/>
</dbReference>
<proteinExistence type="predicted"/>
<name>A0A381VY14_9ZZZZ</name>